<accession>A0ABS6RW86</accession>
<comment type="caution">
    <text evidence="1">The sequence shown here is derived from an EMBL/GenBank/DDBJ whole genome shotgun (WGS) entry which is preliminary data.</text>
</comment>
<dbReference type="EMBL" id="JABXWD010000054">
    <property type="protein sequence ID" value="MBV6340889.1"/>
    <property type="molecule type" value="Genomic_DNA"/>
</dbReference>
<evidence type="ECO:0000313" key="1">
    <source>
        <dbReference type="EMBL" id="MBV6340889.1"/>
    </source>
</evidence>
<organism evidence="1 2">
    <name type="scientific">Candidatus Magnetobacterium casense</name>
    <dbReference type="NCBI Taxonomy" id="1455061"/>
    <lineage>
        <taxon>Bacteria</taxon>
        <taxon>Pseudomonadati</taxon>
        <taxon>Nitrospirota</taxon>
        <taxon>Thermodesulfovibrionia</taxon>
        <taxon>Thermodesulfovibrionales</taxon>
        <taxon>Candidatus Magnetobacteriaceae</taxon>
        <taxon>Candidatus Magnetobacterium</taxon>
    </lineage>
</organism>
<keyword evidence="2" id="KW-1185">Reference proteome</keyword>
<gene>
    <name evidence="1" type="ORF">HWQ67_04765</name>
</gene>
<proteinExistence type="predicted"/>
<sequence>MKESCPGSQEIRNPFPEHLKCVYCGGDNEIWSDETETNCGNCGKLISREMKVTCLNWCPAAKECVGVEKYQRLMGAKKVDG</sequence>
<name>A0ABS6RW86_9BACT</name>
<dbReference type="RefSeq" id="WP_040335478.1">
    <property type="nucleotide sequence ID" value="NZ_JABXWD010000054.1"/>
</dbReference>
<dbReference type="Proteomes" id="UP001196980">
    <property type="component" value="Unassembled WGS sequence"/>
</dbReference>
<evidence type="ECO:0000313" key="2">
    <source>
        <dbReference type="Proteomes" id="UP001196980"/>
    </source>
</evidence>
<reference evidence="1 2" key="1">
    <citation type="journal article" date="2020" name="J Geophys Res Biogeosci">
        <title>Magnetotaxis as an Adaptation to Enable Bacterial Shuttling of Microbial Sulfur and Sulfur Cycling Across Aquatic Oxic#Anoxic Interfaces.</title>
        <authorList>
            <person name="Li J."/>
            <person name="Liu P."/>
            <person name="Wang J."/>
            <person name="Roberts A.P."/>
            <person name="Pan Y."/>
        </authorList>
    </citation>
    <scope>NUCLEOTIDE SEQUENCE [LARGE SCALE GENOMIC DNA]</scope>
    <source>
        <strain evidence="1 2">MYR-1_YQ</strain>
    </source>
</reference>
<protein>
    <submittedName>
        <fullName evidence="1">Phosphohydrolase</fullName>
    </submittedName>
</protein>